<protein>
    <submittedName>
        <fullName evidence="2">Uncharacterized protein</fullName>
    </submittedName>
</protein>
<accession>A0A2T4ARS7</accession>
<sequence length="121" mass="13742">MARLSSDRQKWAQQSQRLAHYGRHDLTLASHGGPINWRRGEEEKARRRKEEGKERRRKGAQRKKKQMKSRRGGEDGKGKTKTRRSRASGQAKKPSQLLESDAFNGSSSRRGQSIGAIGCQE</sequence>
<evidence type="ECO:0000256" key="1">
    <source>
        <dbReference type="SAM" id="MobiDB-lite"/>
    </source>
</evidence>
<feature type="compositionally biased region" description="Basic and acidic residues" evidence="1">
    <location>
        <begin position="1"/>
        <end position="10"/>
    </location>
</feature>
<dbReference type="RefSeq" id="XP_024779453.1">
    <property type="nucleotide sequence ID" value="XM_024918514.1"/>
</dbReference>
<gene>
    <name evidence="2" type="ORF">M431DRAFT_504735</name>
</gene>
<feature type="region of interest" description="Disordered" evidence="1">
    <location>
        <begin position="1"/>
        <end position="121"/>
    </location>
</feature>
<proteinExistence type="predicted"/>
<feature type="compositionally biased region" description="Basic and acidic residues" evidence="1">
    <location>
        <begin position="38"/>
        <end position="54"/>
    </location>
</feature>
<dbReference type="GeneID" id="36627083"/>
<evidence type="ECO:0000313" key="3">
    <source>
        <dbReference type="Proteomes" id="UP000241690"/>
    </source>
</evidence>
<dbReference type="AlphaFoldDB" id="A0A2T4ARS7"/>
<name>A0A2T4ARS7_TRIHA</name>
<feature type="compositionally biased region" description="Basic residues" evidence="1">
    <location>
        <begin position="55"/>
        <end position="70"/>
    </location>
</feature>
<evidence type="ECO:0000313" key="2">
    <source>
        <dbReference type="EMBL" id="PTB59776.1"/>
    </source>
</evidence>
<keyword evidence="3" id="KW-1185">Reference proteome</keyword>
<dbReference type="Proteomes" id="UP000241690">
    <property type="component" value="Unassembled WGS sequence"/>
</dbReference>
<reference evidence="2 3" key="1">
    <citation type="submission" date="2016-07" db="EMBL/GenBank/DDBJ databases">
        <title>Multiple horizontal gene transfer events from other fungi enriched the ability of initially mycotrophic Trichoderma (Ascomycota) to feed on dead plant biomass.</title>
        <authorList>
            <consortium name="DOE Joint Genome Institute"/>
            <person name="Aerts A."/>
            <person name="Atanasova L."/>
            <person name="Chenthamara K."/>
            <person name="Zhang J."/>
            <person name="Grujic M."/>
            <person name="Henrissat B."/>
            <person name="Kuo A."/>
            <person name="Salamov A."/>
            <person name="Lipzen A."/>
            <person name="Labutti K."/>
            <person name="Barry K."/>
            <person name="Miao Y."/>
            <person name="Rahimi M.J."/>
            <person name="Shen Q."/>
            <person name="Grigoriev I.V."/>
            <person name="Kubicek C.P."/>
            <person name="Druzhinina I.S."/>
        </authorList>
    </citation>
    <scope>NUCLEOTIDE SEQUENCE [LARGE SCALE GENOMIC DNA]</scope>
    <source>
        <strain evidence="2 3">CBS 226.95</strain>
    </source>
</reference>
<organism evidence="2 3">
    <name type="scientific">Trichoderma harzianum CBS 226.95</name>
    <dbReference type="NCBI Taxonomy" id="983964"/>
    <lineage>
        <taxon>Eukaryota</taxon>
        <taxon>Fungi</taxon>
        <taxon>Dikarya</taxon>
        <taxon>Ascomycota</taxon>
        <taxon>Pezizomycotina</taxon>
        <taxon>Sordariomycetes</taxon>
        <taxon>Hypocreomycetidae</taxon>
        <taxon>Hypocreales</taxon>
        <taxon>Hypocreaceae</taxon>
        <taxon>Trichoderma</taxon>
    </lineage>
</organism>
<dbReference type="EMBL" id="KZ679676">
    <property type="protein sequence ID" value="PTB59776.1"/>
    <property type="molecule type" value="Genomic_DNA"/>
</dbReference>